<evidence type="ECO:0000256" key="1">
    <source>
        <dbReference type="SAM" id="SignalP"/>
    </source>
</evidence>
<feature type="non-terminal residue" evidence="2">
    <location>
        <position position="1"/>
    </location>
</feature>
<feature type="non-terminal residue" evidence="2">
    <location>
        <position position="169"/>
    </location>
</feature>
<gene>
    <name evidence="2" type="ORF">PENTCL1PPCAC_2425</name>
</gene>
<evidence type="ECO:0000313" key="2">
    <source>
        <dbReference type="EMBL" id="GMS80250.1"/>
    </source>
</evidence>
<name>A0AAV5SJB0_9BILA</name>
<dbReference type="EMBL" id="BTSX01000001">
    <property type="protein sequence ID" value="GMS80250.1"/>
    <property type="molecule type" value="Genomic_DNA"/>
</dbReference>
<keyword evidence="1" id="KW-0732">Signal</keyword>
<dbReference type="Proteomes" id="UP001432027">
    <property type="component" value="Unassembled WGS sequence"/>
</dbReference>
<sequence length="169" mass="19187">LIMIPLLPFLLLSSVVHSAPSDREKEEKRMEMRDYIIFRFAMESCDVPSECHDKVLYSLKERIPPDCDTGRSDLLTCLKREIQYHRGSSDLPLHLDSICCSFPSAGPLCPEVCKTSLRSISMTPLQIHDNIISHCTSLSFSGDSLISQCIQVARHIHSHKEKECKKTKD</sequence>
<keyword evidence="3" id="KW-1185">Reference proteome</keyword>
<organism evidence="2 3">
    <name type="scientific">Pristionchus entomophagus</name>
    <dbReference type="NCBI Taxonomy" id="358040"/>
    <lineage>
        <taxon>Eukaryota</taxon>
        <taxon>Metazoa</taxon>
        <taxon>Ecdysozoa</taxon>
        <taxon>Nematoda</taxon>
        <taxon>Chromadorea</taxon>
        <taxon>Rhabditida</taxon>
        <taxon>Rhabditina</taxon>
        <taxon>Diplogasteromorpha</taxon>
        <taxon>Diplogasteroidea</taxon>
        <taxon>Neodiplogasteridae</taxon>
        <taxon>Pristionchus</taxon>
    </lineage>
</organism>
<feature type="chain" id="PRO_5043528986" evidence="1">
    <location>
        <begin position="19"/>
        <end position="169"/>
    </location>
</feature>
<comment type="caution">
    <text evidence="2">The sequence shown here is derived from an EMBL/GenBank/DDBJ whole genome shotgun (WGS) entry which is preliminary data.</text>
</comment>
<evidence type="ECO:0000313" key="3">
    <source>
        <dbReference type="Proteomes" id="UP001432027"/>
    </source>
</evidence>
<feature type="signal peptide" evidence="1">
    <location>
        <begin position="1"/>
        <end position="18"/>
    </location>
</feature>
<protein>
    <submittedName>
        <fullName evidence="2">Uncharacterized protein</fullName>
    </submittedName>
</protein>
<reference evidence="2" key="1">
    <citation type="submission" date="2023-10" db="EMBL/GenBank/DDBJ databases">
        <title>Genome assembly of Pristionchus species.</title>
        <authorList>
            <person name="Yoshida K."/>
            <person name="Sommer R.J."/>
        </authorList>
    </citation>
    <scope>NUCLEOTIDE SEQUENCE</scope>
    <source>
        <strain evidence="2">RS0144</strain>
    </source>
</reference>
<accession>A0AAV5SJB0</accession>
<proteinExistence type="predicted"/>
<dbReference type="AlphaFoldDB" id="A0AAV5SJB0"/>